<protein>
    <submittedName>
        <fullName evidence="2">Glycine cleavage system transcriptional antiactivator GcvR</fullName>
    </submittedName>
</protein>
<dbReference type="Gene3D" id="3.30.70.260">
    <property type="match status" value="2"/>
</dbReference>
<dbReference type="EMBL" id="UOFI01000093">
    <property type="protein sequence ID" value="VAW67203.1"/>
    <property type="molecule type" value="Genomic_DNA"/>
</dbReference>
<dbReference type="GO" id="GO:0006355">
    <property type="term" value="P:regulation of DNA-templated transcription"/>
    <property type="evidence" value="ECO:0007669"/>
    <property type="project" value="InterPro"/>
</dbReference>
<feature type="domain" description="ACT" evidence="1">
    <location>
        <begin position="93"/>
        <end position="174"/>
    </location>
</feature>
<dbReference type="PANTHER" id="PTHR34875:SF6">
    <property type="entry name" value="UPF0237 PROTEIN MJ1558"/>
    <property type="match status" value="1"/>
</dbReference>
<sequence length="174" mass="18920">MNQSLVITAIGEDRPGIVNELSRTLLDAGLNIEDSRMSVLGGEFAVMLLVSGSSTAINTIEKAAEHLSESLNLKLLIKATSQPEKTETHSACTIRVEGMDNPGIVHKLTEYLSRNHINIINMQTSSSHAPHTGTPLFSVQVRVNIPPAQDINSFQAEFTELCDALNMDTEFTSD</sequence>
<dbReference type="InterPro" id="IPR016867">
    <property type="entry name" value="GcvR"/>
</dbReference>
<gene>
    <name evidence="2" type="ORF">MNBD_GAMMA09-3057</name>
</gene>
<accession>A0A3B0XSX8</accession>
<feature type="domain" description="ACT" evidence="1">
    <location>
        <begin position="6"/>
        <end position="82"/>
    </location>
</feature>
<reference evidence="2" key="1">
    <citation type="submission" date="2018-06" db="EMBL/GenBank/DDBJ databases">
        <authorList>
            <person name="Zhirakovskaya E."/>
        </authorList>
    </citation>
    <scope>NUCLEOTIDE SEQUENCE</scope>
</reference>
<dbReference type="InterPro" id="IPR050990">
    <property type="entry name" value="UPF0237/GcvR_regulator"/>
</dbReference>
<dbReference type="SUPFAM" id="SSF55021">
    <property type="entry name" value="ACT-like"/>
    <property type="match status" value="2"/>
</dbReference>
<dbReference type="Pfam" id="PF13740">
    <property type="entry name" value="ACT_6"/>
    <property type="match status" value="1"/>
</dbReference>
<dbReference type="PANTHER" id="PTHR34875">
    <property type="entry name" value="UPF0237 PROTEIN MJ1558"/>
    <property type="match status" value="1"/>
</dbReference>
<dbReference type="CDD" id="cd04869">
    <property type="entry name" value="ACT_GcvR_2"/>
    <property type="match status" value="1"/>
</dbReference>
<evidence type="ECO:0000259" key="1">
    <source>
        <dbReference type="PROSITE" id="PS51671"/>
    </source>
</evidence>
<organism evidence="2">
    <name type="scientific">hydrothermal vent metagenome</name>
    <dbReference type="NCBI Taxonomy" id="652676"/>
    <lineage>
        <taxon>unclassified sequences</taxon>
        <taxon>metagenomes</taxon>
        <taxon>ecological metagenomes</taxon>
    </lineage>
</organism>
<dbReference type="InterPro" id="IPR002912">
    <property type="entry name" value="ACT_dom"/>
</dbReference>
<evidence type="ECO:0000313" key="2">
    <source>
        <dbReference type="EMBL" id="VAW67203.1"/>
    </source>
</evidence>
<dbReference type="PIRSF" id="PIRSF028103">
    <property type="entry name" value="GcvR"/>
    <property type="match status" value="1"/>
</dbReference>
<proteinExistence type="predicted"/>
<dbReference type="InterPro" id="IPR045865">
    <property type="entry name" value="ACT-like_dom_sf"/>
</dbReference>
<dbReference type="AlphaFoldDB" id="A0A3B0XSX8"/>
<name>A0A3B0XSX8_9ZZZZ</name>
<dbReference type="PROSITE" id="PS51671">
    <property type="entry name" value="ACT"/>
    <property type="match status" value="2"/>
</dbReference>